<dbReference type="InterPro" id="IPR001853">
    <property type="entry name" value="DSBA-like_thioredoxin_dom"/>
</dbReference>
<comment type="similarity">
    <text evidence="1">Belongs to the GST superfamily. NadH family.</text>
</comment>
<dbReference type="PANTHER" id="PTHR42943:SF2">
    <property type="entry name" value="GLUTATHIONE S-TRANSFERASE KAPPA 1"/>
    <property type="match status" value="1"/>
</dbReference>
<dbReference type="PIRSF" id="PIRSF006386">
    <property type="entry name" value="HCCAis_GSTk"/>
    <property type="match status" value="1"/>
</dbReference>
<evidence type="ECO:0000313" key="3">
    <source>
        <dbReference type="EMBL" id="MEL1263567.1"/>
    </source>
</evidence>
<gene>
    <name evidence="3" type="ORF">AAD027_04155</name>
</gene>
<keyword evidence="4" id="KW-1185">Reference proteome</keyword>
<dbReference type="Gene3D" id="3.40.30.10">
    <property type="entry name" value="Glutaredoxin"/>
    <property type="match status" value="1"/>
</dbReference>
<feature type="domain" description="DSBA-like thioredoxin" evidence="2">
    <location>
        <begin position="5"/>
        <end position="196"/>
    </location>
</feature>
<accession>A0ABU9IYU1</accession>
<dbReference type="Proteomes" id="UP001459204">
    <property type="component" value="Unassembled WGS sequence"/>
</dbReference>
<dbReference type="SUPFAM" id="SSF52833">
    <property type="entry name" value="Thioredoxin-like"/>
    <property type="match status" value="1"/>
</dbReference>
<sequence length="206" mass="22295">MAAAVDYFFSLASPYAYLGHAAFLQVAQRHGANVRFRPVRMLEVFAAGGGVPLGQRPLSRQRYRLLELQRWREARGLPLNLHPKHFPVDASLADRTVVALLHAGADPADYMLSVSRALWVDDADIADPQALAARLAAHGHDADHMLASAGADAVHAEYRANTEAAIAADLPGVPGYVSDGEAFWGQDRIAHLDDALRNGRTPFRAG</sequence>
<dbReference type="RefSeq" id="WP_341724769.1">
    <property type="nucleotide sequence ID" value="NZ_JBBWWT010000002.1"/>
</dbReference>
<dbReference type="InterPro" id="IPR044087">
    <property type="entry name" value="NahD-like"/>
</dbReference>
<dbReference type="EC" id="5.99.1.4" evidence="1"/>
<reference evidence="3 4" key="1">
    <citation type="submission" date="2024-04" db="EMBL/GenBank/DDBJ databases">
        <title>Draft genome sequence of Pseudoxanthomonas putridarboris WD12.</title>
        <authorList>
            <person name="Oh J."/>
        </authorList>
    </citation>
    <scope>NUCLEOTIDE SEQUENCE [LARGE SCALE GENOMIC DNA]</scope>
    <source>
        <strain evidence="3 4">WD12</strain>
    </source>
</reference>
<dbReference type="CDD" id="cd03022">
    <property type="entry name" value="DsbA_HCCA_Iso"/>
    <property type="match status" value="1"/>
</dbReference>
<evidence type="ECO:0000259" key="2">
    <source>
        <dbReference type="Pfam" id="PF01323"/>
    </source>
</evidence>
<keyword evidence="1 3" id="KW-0413">Isomerase</keyword>
<dbReference type="InterPro" id="IPR051924">
    <property type="entry name" value="GST_Kappa/NadH"/>
</dbReference>
<dbReference type="InterPro" id="IPR014440">
    <property type="entry name" value="HCCAis_GSTk"/>
</dbReference>
<proteinExistence type="inferred from homology"/>
<dbReference type="PANTHER" id="PTHR42943">
    <property type="entry name" value="GLUTATHIONE S-TRANSFERASE KAPPA"/>
    <property type="match status" value="1"/>
</dbReference>
<evidence type="ECO:0000313" key="4">
    <source>
        <dbReference type="Proteomes" id="UP001459204"/>
    </source>
</evidence>
<dbReference type="EMBL" id="JBBWWT010000002">
    <property type="protein sequence ID" value="MEL1263567.1"/>
    <property type="molecule type" value="Genomic_DNA"/>
</dbReference>
<comment type="caution">
    <text evidence="3">The sequence shown here is derived from an EMBL/GenBank/DDBJ whole genome shotgun (WGS) entry which is preliminary data.</text>
</comment>
<evidence type="ECO:0000256" key="1">
    <source>
        <dbReference type="PIRNR" id="PIRNR006386"/>
    </source>
</evidence>
<name>A0ABU9IYU1_9GAMM</name>
<comment type="catalytic activity">
    <reaction evidence="1">
        <text>2-hydroxychromene-2-carboxylate = (3E)-4-(2-hydroxyphenyl)-2-oxobut-3-enoate</text>
        <dbReference type="Rhea" id="RHEA:27401"/>
        <dbReference type="ChEBI" id="CHEBI:59350"/>
        <dbReference type="ChEBI" id="CHEBI:59353"/>
        <dbReference type="EC" id="5.99.1.4"/>
    </reaction>
</comment>
<protein>
    <recommendedName>
        <fullName evidence="1">2-hydroxychromene-2-carboxylate isomerase</fullName>
        <ecNumber evidence="1">5.99.1.4</ecNumber>
    </recommendedName>
</protein>
<organism evidence="3 4">
    <name type="scientific">Pseudoxanthomonas putridarboris</name>
    <dbReference type="NCBI Taxonomy" id="752605"/>
    <lineage>
        <taxon>Bacteria</taxon>
        <taxon>Pseudomonadati</taxon>
        <taxon>Pseudomonadota</taxon>
        <taxon>Gammaproteobacteria</taxon>
        <taxon>Lysobacterales</taxon>
        <taxon>Lysobacteraceae</taxon>
        <taxon>Pseudoxanthomonas</taxon>
    </lineage>
</organism>
<dbReference type="InterPro" id="IPR036249">
    <property type="entry name" value="Thioredoxin-like_sf"/>
</dbReference>
<dbReference type="GO" id="GO:0016853">
    <property type="term" value="F:isomerase activity"/>
    <property type="evidence" value="ECO:0007669"/>
    <property type="project" value="UniProtKB-KW"/>
</dbReference>
<dbReference type="Pfam" id="PF01323">
    <property type="entry name" value="DSBA"/>
    <property type="match status" value="1"/>
</dbReference>